<sequence>MRKLTGALALTTAAVALAAGTAAAAPATPVAARHLALHSWTLLNEHGPGPNPGERLTARVSARTVDGHARGHVVVQHVFEESGTVRAEFDVDCLTVDGNGAITVTGPISRTVVTPVGGEPYLFEEGRHPEAGLTFYPADEQHQRRAGWNRTSPRTASEVVRCGAVAAGLWVIDGGTFLRRQAVYRKWILSCE</sequence>
<keyword evidence="3" id="KW-1185">Reference proteome</keyword>
<evidence type="ECO:0000313" key="3">
    <source>
        <dbReference type="Proteomes" id="UP000585836"/>
    </source>
</evidence>
<feature type="chain" id="PRO_5038647498" description="Secreted protein" evidence="1">
    <location>
        <begin position="19"/>
        <end position="192"/>
    </location>
</feature>
<protein>
    <recommendedName>
        <fullName evidence="4">Secreted protein</fullName>
    </recommendedName>
</protein>
<gene>
    <name evidence="2" type="ORF">FHS34_008050</name>
</gene>
<dbReference type="Proteomes" id="UP000585836">
    <property type="component" value="Unassembled WGS sequence"/>
</dbReference>
<dbReference type="AlphaFoldDB" id="A0A7W9Q2W1"/>
<organism evidence="2 3">
    <name type="scientific">Streptomyces echinatus</name>
    <dbReference type="NCBI Taxonomy" id="67293"/>
    <lineage>
        <taxon>Bacteria</taxon>
        <taxon>Bacillati</taxon>
        <taxon>Actinomycetota</taxon>
        <taxon>Actinomycetes</taxon>
        <taxon>Kitasatosporales</taxon>
        <taxon>Streptomycetaceae</taxon>
        <taxon>Streptomyces</taxon>
    </lineage>
</organism>
<feature type="signal peptide" evidence="1">
    <location>
        <begin position="1"/>
        <end position="18"/>
    </location>
</feature>
<name>A0A7W9Q2W1_9ACTN</name>
<comment type="caution">
    <text evidence="2">The sequence shown here is derived from an EMBL/GenBank/DDBJ whole genome shotgun (WGS) entry which is preliminary data.</text>
</comment>
<dbReference type="EMBL" id="JACHJK010000027">
    <property type="protein sequence ID" value="MBB5932540.1"/>
    <property type="molecule type" value="Genomic_DNA"/>
</dbReference>
<keyword evidence="1" id="KW-0732">Signal</keyword>
<proteinExistence type="predicted"/>
<reference evidence="2 3" key="1">
    <citation type="submission" date="2020-08" db="EMBL/GenBank/DDBJ databases">
        <title>Genomic Encyclopedia of Type Strains, Phase III (KMG-III): the genomes of soil and plant-associated and newly described type strains.</title>
        <authorList>
            <person name="Whitman W."/>
        </authorList>
    </citation>
    <scope>NUCLEOTIDE SEQUENCE [LARGE SCALE GENOMIC DNA]</scope>
    <source>
        <strain evidence="2 3">CECT 3313</strain>
    </source>
</reference>
<evidence type="ECO:0000313" key="2">
    <source>
        <dbReference type="EMBL" id="MBB5932540.1"/>
    </source>
</evidence>
<evidence type="ECO:0000256" key="1">
    <source>
        <dbReference type="SAM" id="SignalP"/>
    </source>
</evidence>
<evidence type="ECO:0008006" key="4">
    <source>
        <dbReference type="Google" id="ProtNLM"/>
    </source>
</evidence>
<accession>A0A7W9Q2W1</accession>
<dbReference type="RefSeq" id="WP_184975067.1">
    <property type="nucleotide sequence ID" value="NZ_JACHJK010000027.1"/>
</dbReference>